<evidence type="ECO:0000256" key="3">
    <source>
        <dbReference type="SAM" id="MobiDB-lite"/>
    </source>
</evidence>
<comment type="similarity">
    <text evidence="1">Belongs to the RRP15 family.</text>
</comment>
<feature type="compositionally biased region" description="Acidic residues" evidence="3">
    <location>
        <begin position="352"/>
        <end position="372"/>
    </location>
</feature>
<dbReference type="GeneID" id="17322372"/>
<feature type="compositionally biased region" description="Basic residues" evidence="3">
    <location>
        <begin position="172"/>
        <end position="186"/>
    </location>
</feature>
<dbReference type="PANTHER" id="PTHR13245">
    <property type="entry name" value="RRP15-LIKE PROTEIN"/>
    <property type="match status" value="1"/>
</dbReference>
<dbReference type="GO" id="GO:0030687">
    <property type="term" value="C:preribosome, large subunit precursor"/>
    <property type="evidence" value="ECO:0007669"/>
    <property type="project" value="TreeGrafter"/>
</dbReference>
<feature type="compositionally biased region" description="Basic and acidic residues" evidence="3">
    <location>
        <begin position="297"/>
        <end position="307"/>
    </location>
</feature>
<feature type="region of interest" description="Disordered" evidence="3">
    <location>
        <begin position="264"/>
        <end position="372"/>
    </location>
</feature>
<dbReference type="PANTHER" id="PTHR13245:SF14">
    <property type="entry name" value="RRP15-LIKE PROTEIN"/>
    <property type="match status" value="1"/>
</dbReference>
<feature type="compositionally biased region" description="Basic and acidic residues" evidence="3">
    <location>
        <begin position="337"/>
        <end position="346"/>
    </location>
</feature>
<keyword evidence="2" id="KW-0175">Coiled coil</keyword>
<organism evidence="4 5">
    <name type="scientific">Chondrus crispus</name>
    <name type="common">Carrageen Irish moss</name>
    <name type="synonym">Polymorpha crispa</name>
    <dbReference type="NCBI Taxonomy" id="2769"/>
    <lineage>
        <taxon>Eukaryota</taxon>
        <taxon>Rhodophyta</taxon>
        <taxon>Florideophyceae</taxon>
        <taxon>Rhodymeniophycidae</taxon>
        <taxon>Gigartinales</taxon>
        <taxon>Gigartinaceae</taxon>
        <taxon>Chondrus</taxon>
    </lineage>
</organism>
<dbReference type="RefSeq" id="XP_005714649.1">
    <property type="nucleotide sequence ID" value="XM_005714592.1"/>
</dbReference>
<dbReference type="Pfam" id="PF07890">
    <property type="entry name" value="Rrp15p"/>
    <property type="match status" value="1"/>
</dbReference>
<dbReference type="AlphaFoldDB" id="R7QBI8"/>
<name>R7QBI8_CHOCR</name>
<proteinExistence type="inferred from homology"/>
<feature type="coiled-coil region" evidence="2">
    <location>
        <begin position="197"/>
        <end position="227"/>
    </location>
</feature>
<evidence type="ECO:0000313" key="5">
    <source>
        <dbReference type="Proteomes" id="UP000012073"/>
    </source>
</evidence>
<evidence type="ECO:0000313" key="4">
    <source>
        <dbReference type="EMBL" id="CDF34830.1"/>
    </source>
</evidence>
<evidence type="ECO:0000256" key="2">
    <source>
        <dbReference type="SAM" id="Coils"/>
    </source>
</evidence>
<protein>
    <recommendedName>
        <fullName evidence="6">RRP15-like protein</fullName>
    </recommendedName>
</protein>
<evidence type="ECO:0008006" key="6">
    <source>
        <dbReference type="Google" id="ProtNLM"/>
    </source>
</evidence>
<dbReference type="Gramene" id="CDF34830">
    <property type="protein sequence ID" value="CDF34830"/>
    <property type="gene ID" value="CHC_T00003735001"/>
</dbReference>
<dbReference type="STRING" id="2769.R7QBI8"/>
<evidence type="ECO:0000256" key="1">
    <source>
        <dbReference type="ARBA" id="ARBA00007462"/>
    </source>
</evidence>
<feature type="region of interest" description="Disordered" evidence="3">
    <location>
        <begin position="172"/>
        <end position="193"/>
    </location>
</feature>
<dbReference type="InterPro" id="IPR012459">
    <property type="entry name" value="Rrp15"/>
</dbReference>
<dbReference type="OMA" id="SDANWLD"/>
<dbReference type="OrthoDB" id="5841at2759"/>
<gene>
    <name evidence="4" type="ORF">CHC_T00003735001</name>
</gene>
<dbReference type="Proteomes" id="UP000012073">
    <property type="component" value="Unassembled WGS sequence"/>
</dbReference>
<dbReference type="GO" id="GO:0000470">
    <property type="term" value="P:maturation of LSU-rRNA"/>
    <property type="evidence" value="ECO:0007669"/>
    <property type="project" value="TreeGrafter"/>
</dbReference>
<accession>R7QBI8</accession>
<keyword evidence="5" id="KW-1185">Reference proteome</keyword>
<reference evidence="5" key="1">
    <citation type="journal article" date="2013" name="Proc. Natl. Acad. Sci. U.S.A.">
        <title>Genome structure and metabolic features in the red seaweed Chondrus crispus shed light on evolution of the Archaeplastida.</title>
        <authorList>
            <person name="Collen J."/>
            <person name="Porcel B."/>
            <person name="Carre W."/>
            <person name="Ball S.G."/>
            <person name="Chaparro C."/>
            <person name="Tonon T."/>
            <person name="Barbeyron T."/>
            <person name="Michel G."/>
            <person name="Noel B."/>
            <person name="Valentin K."/>
            <person name="Elias M."/>
            <person name="Artiguenave F."/>
            <person name="Arun A."/>
            <person name="Aury J.M."/>
            <person name="Barbosa-Neto J.F."/>
            <person name="Bothwell J.H."/>
            <person name="Bouget F.Y."/>
            <person name="Brillet L."/>
            <person name="Cabello-Hurtado F."/>
            <person name="Capella-Gutierrez S."/>
            <person name="Charrier B."/>
            <person name="Cladiere L."/>
            <person name="Cock J.M."/>
            <person name="Coelho S.M."/>
            <person name="Colleoni C."/>
            <person name="Czjzek M."/>
            <person name="Da Silva C."/>
            <person name="Delage L."/>
            <person name="Denoeud F."/>
            <person name="Deschamps P."/>
            <person name="Dittami S.M."/>
            <person name="Gabaldon T."/>
            <person name="Gachon C.M."/>
            <person name="Groisillier A."/>
            <person name="Herve C."/>
            <person name="Jabbari K."/>
            <person name="Katinka M."/>
            <person name="Kloareg B."/>
            <person name="Kowalczyk N."/>
            <person name="Labadie K."/>
            <person name="Leblanc C."/>
            <person name="Lopez P.J."/>
            <person name="McLachlan D.H."/>
            <person name="Meslet-Cladiere L."/>
            <person name="Moustafa A."/>
            <person name="Nehr Z."/>
            <person name="Nyvall Collen P."/>
            <person name="Panaud O."/>
            <person name="Partensky F."/>
            <person name="Poulain J."/>
            <person name="Rensing S.A."/>
            <person name="Rousvoal S."/>
            <person name="Samson G."/>
            <person name="Symeonidi A."/>
            <person name="Weissenbach J."/>
            <person name="Zambounis A."/>
            <person name="Wincker P."/>
            <person name="Boyen C."/>
        </authorList>
    </citation>
    <scope>NUCLEOTIDE SEQUENCE [LARGE SCALE GENOMIC DNA]</scope>
    <source>
        <strain evidence="5">cv. Stackhouse</strain>
    </source>
</reference>
<dbReference type="GO" id="GO:0000460">
    <property type="term" value="P:maturation of 5.8S rRNA"/>
    <property type="evidence" value="ECO:0007669"/>
    <property type="project" value="TreeGrafter"/>
</dbReference>
<dbReference type="EMBL" id="HG001706">
    <property type="protein sequence ID" value="CDF34830.1"/>
    <property type="molecule type" value="Genomic_DNA"/>
</dbReference>
<dbReference type="KEGG" id="ccp:CHC_T00003735001"/>
<sequence length="372" mass="40362">MERDLFPFGAVTSARRISIGCEVVHRGQPRPLDTDSKRTHNSRLVRVGRNGIPRLLGEGRRAILYSADSDANWLDPTIQNLIWQIFSAQNDGGGVNIFSFPPSNSPQTLSTSLLLIVFLQHYVTAVQHPVQPVAQTMATDSQEKKPADAPVVLSEGAGVALGSVFNRLVKPKSSRGSRVTGKKRPRSEKASVVLAENEDVQKSLAEEKKLRKEYKEAKKAKLQFENNALVIPDAATNAALEKELLATATKGAVALFNAVAKAQKMNEDEKGSNKKKGPPVSRESFMSMMRAGVSKDAASDAGKKVEEEGSSDEEASAMRKQGAKWLKNDFLTAGSTKLKDFDREAPVGEESSSSDDESSDDEDNQSSDSDSD</sequence>